<accession>A0A0S1X8C0</accession>
<comment type="similarity">
    <text evidence="1">Belongs to the HyuE racemase family.</text>
</comment>
<organism evidence="2 3">
    <name type="scientific">Thermococcus barophilus</name>
    <dbReference type="NCBI Taxonomy" id="55802"/>
    <lineage>
        <taxon>Archaea</taxon>
        <taxon>Methanobacteriati</taxon>
        <taxon>Methanobacteriota</taxon>
        <taxon>Thermococci</taxon>
        <taxon>Thermococcales</taxon>
        <taxon>Thermococcaceae</taxon>
        <taxon>Thermococcus</taxon>
    </lineage>
</organism>
<name>A0A0S1X8C0_THEBA</name>
<dbReference type="InterPro" id="IPR053714">
    <property type="entry name" value="Iso_Racemase_Enz_sf"/>
</dbReference>
<dbReference type="AlphaFoldDB" id="A0A0S1X8C0"/>
<dbReference type="InterPro" id="IPR052186">
    <property type="entry name" value="Hydantoin_racemase-like"/>
</dbReference>
<dbReference type="PATRIC" id="fig|55802.8.peg.57"/>
<proteinExistence type="inferred from homology"/>
<evidence type="ECO:0000313" key="2">
    <source>
        <dbReference type="EMBL" id="ALM74038.1"/>
    </source>
</evidence>
<dbReference type="PANTHER" id="PTHR28047">
    <property type="entry name" value="PROTEIN DCG1"/>
    <property type="match status" value="1"/>
</dbReference>
<protein>
    <submittedName>
        <fullName evidence="2">Hydantoin racemase</fullName>
        <ecNumber evidence="2">5.1.99.5</ecNumber>
    </submittedName>
</protein>
<dbReference type="InterPro" id="IPR015942">
    <property type="entry name" value="Asp/Glu/hydantoin_racemase"/>
</dbReference>
<dbReference type="Gene3D" id="3.40.50.12500">
    <property type="match status" value="1"/>
</dbReference>
<dbReference type="SUPFAM" id="SSF53681">
    <property type="entry name" value="Aspartate/glutamate racemase"/>
    <property type="match status" value="1"/>
</dbReference>
<dbReference type="RefSeq" id="WP_056933075.1">
    <property type="nucleotide sequence ID" value="NZ_CP013050.1"/>
</dbReference>
<sequence>MKILVINPVGTSVWNENDKKIYQSFASPGTEIKVISLEEGPISIETRKAEAEVIPKIVDIALKHHENYDAIIINCCADPGVDVLRSLLDKPVIGPCESSLAIASTLGKKIGIVTVSKTGIPIFEELIRRLKFEEFVVSIGALDLSVPEIDKDKNKTIKLLLEECKKAEDKGAEVILLGCTGFAGFAKELEKHLDIPVVDPAGAAIKMAEILVSLGLSHSKKRYFS</sequence>
<dbReference type="EC" id="5.1.99.5" evidence="2"/>
<dbReference type="GeneID" id="26135355"/>
<dbReference type="Pfam" id="PF01177">
    <property type="entry name" value="Asp_Glu_race"/>
    <property type="match status" value="1"/>
</dbReference>
<dbReference type="EMBL" id="CP013050">
    <property type="protein sequence ID" value="ALM74038.1"/>
    <property type="molecule type" value="Genomic_DNA"/>
</dbReference>
<evidence type="ECO:0000313" key="3">
    <source>
        <dbReference type="Proteomes" id="UP000066042"/>
    </source>
</evidence>
<dbReference type="Proteomes" id="UP000066042">
    <property type="component" value="Chromosome"/>
</dbReference>
<dbReference type="PANTHER" id="PTHR28047:SF5">
    <property type="entry name" value="PROTEIN DCG1"/>
    <property type="match status" value="1"/>
</dbReference>
<dbReference type="STRING" id="55802.TBCH5v1_0058"/>
<evidence type="ECO:0000256" key="1">
    <source>
        <dbReference type="ARBA" id="ARBA00038414"/>
    </source>
</evidence>
<gene>
    <name evidence="2" type="ORF">TBCH5v1_0058</name>
</gene>
<dbReference type="GO" id="GO:0047661">
    <property type="term" value="F:amino-acid racemase activity"/>
    <property type="evidence" value="ECO:0007669"/>
    <property type="project" value="InterPro"/>
</dbReference>
<keyword evidence="2" id="KW-0413">Isomerase</keyword>
<dbReference type="GO" id="GO:0036348">
    <property type="term" value="F:hydantoin racemase activity"/>
    <property type="evidence" value="ECO:0007669"/>
    <property type="project" value="UniProtKB-EC"/>
</dbReference>
<reference evidence="2 3" key="1">
    <citation type="journal article" date="2016" name="Genome Announc.">
        <title>Complete genome sequence of the hyperthermophilic and piezophilic archaeon Thermococcus barophilus Ch5, capable of growth at the expense of hydrogenogenesis from carbon monoxide and formate.</title>
        <authorList>
            <person name="Oger P."/>
            <person name="Sokolova T.G."/>
            <person name="Kozhevnikova D.A."/>
            <person name="Taranov E.A."/>
            <person name="Vannier P."/>
            <person name="Lee H.S."/>
            <person name="Kwon K.K."/>
            <person name="Kang S.G."/>
            <person name="Lee J.H."/>
            <person name="Bonch-Osmolovskaya E.A."/>
            <person name="Lebedinsky A.V."/>
        </authorList>
    </citation>
    <scope>NUCLEOTIDE SEQUENCE [LARGE SCALE GENOMIC DNA]</scope>
    <source>
        <strain evidence="3">Ch5</strain>
    </source>
</reference>
<dbReference type="InterPro" id="IPR001920">
    <property type="entry name" value="Asp/Glu_race"/>
</dbReference>